<dbReference type="RefSeq" id="WP_087925711.1">
    <property type="nucleotide sequence ID" value="NZ_CP021744.1"/>
</dbReference>
<dbReference type="KEGG" id="salj:SMD11_1561"/>
<dbReference type="Gene3D" id="3.90.1570.10">
    <property type="entry name" value="tt1808, chain A"/>
    <property type="match status" value="1"/>
</dbReference>
<dbReference type="Proteomes" id="UP000195755">
    <property type="component" value="Chromosome"/>
</dbReference>
<dbReference type="InterPro" id="IPR011335">
    <property type="entry name" value="Restrct_endonuc-II-like"/>
</dbReference>
<dbReference type="InterPro" id="IPR008538">
    <property type="entry name" value="Uma2"/>
</dbReference>
<feature type="domain" description="Putative restriction endonuclease" evidence="1">
    <location>
        <begin position="25"/>
        <end position="180"/>
    </location>
</feature>
<dbReference type="PANTHER" id="PTHR35400:SF3">
    <property type="entry name" value="SLL1072 PROTEIN"/>
    <property type="match status" value="1"/>
</dbReference>
<dbReference type="PANTHER" id="PTHR35400">
    <property type="entry name" value="SLR1083 PROTEIN"/>
    <property type="match status" value="1"/>
</dbReference>
<dbReference type="SUPFAM" id="SSF52980">
    <property type="entry name" value="Restriction endonuclease-like"/>
    <property type="match status" value="1"/>
</dbReference>
<sequence length="184" mass="20151">MSAQPHTYAADDPETALKYAIQHIQGHRAQIVEGVIEMMRPSRGHETAADQIRDQIAAKVADLGCVSGASDLDLPGSSNWYIPDVAVAPKELAKDAKHLLPEQTLLIVEVTSDSHGDTDRVVKRRRYAEYRAPLHLLVDRQEKACTLFAEPGELGYTKSDGPHPFGTSIHLPEPFGLDLDTSGF</sequence>
<protein>
    <recommendedName>
        <fullName evidence="1">Putative restriction endonuclease domain-containing protein</fullName>
    </recommendedName>
</protein>
<evidence type="ECO:0000313" key="3">
    <source>
        <dbReference type="Proteomes" id="UP000195755"/>
    </source>
</evidence>
<dbReference type="CDD" id="cd06260">
    <property type="entry name" value="DUF820-like"/>
    <property type="match status" value="1"/>
</dbReference>
<proteinExistence type="predicted"/>
<accession>A0A1Z2KYU5</accession>
<reference evidence="2 3" key="1">
    <citation type="submission" date="2017-06" db="EMBL/GenBank/DDBJ databases">
        <title>Streptomyces albireticuli Genome sequencing and assembly.</title>
        <authorList>
            <person name="Wang Y."/>
            <person name="Du B."/>
            <person name="Ding Y."/>
            <person name="Liu H."/>
            <person name="Hou Q."/>
            <person name="Liu K."/>
            <person name="Yao L."/>
            <person name="Wang C."/>
        </authorList>
    </citation>
    <scope>NUCLEOTIDE SEQUENCE [LARGE SCALE GENOMIC DNA]</scope>
    <source>
        <strain evidence="2 3">MDJK11</strain>
    </source>
</reference>
<evidence type="ECO:0000313" key="2">
    <source>
        <dbReference type="EMBL" id="ARZ67222.1"/>
    </source>
</evidence>
<dbReference type="Pfam" id="PF05685">
    <property type="entry name" value="Uma2"/>
    <property type="match status" value="1"/>
</dbReference>
<dbReference type="AlphaFoldDB" id="A0A1Z2KYU5"/>
<dbReference type="InterPro" id="IPR012296">
    <property type="entry name" value="Nuclease_put_TT1808"/>
</dbReference>
<gene>
    <name evidence="2" type="ORF">SMD11_1561</name>
</gene>
<dbReference type="EMBL" id="CP021744">
    <property type="protein sequence ID" value="ARZ67222.1"/>
    <property type="molecule type" value="Genomic_DNA"/>
</dbReference>
<dbReference type="OrthoDB" id="3615205at2"/>
<organism evidence="2 3">
    <name type="scientific">Streptomyces albireticuli</name>
    <dbReference type="NCBI Taxonomy" id="1940"/>
    <lineage>
        <taxon>Bacteria</taxon>
        <taxon>Bacillati</taxon>
        <taxon>Actinomycetota</taxon>
        <taxon>Actinomycetes</taxon>
        <taxon>Kitasatosporales</taxon>
        <taxon>Streptomycetaceae</taxon>
        <taxon>Streptomyces</taxon>
    </lineage>
</organism>
<evidence type="ECO:0000259" key="1">
    <source>
        <dbReference type="Pfam" id="PF05685"/>
    </source>
</evidence>
<name>A0A1Z2KYU5_9ACTN</name>